<protein>
    <submittedName>
        <fullName evidence="3">IS5/IS1182 family transposase</fullName>
    </submittedName>
</protein>
<dbReference type="WBParaSite" id="ALUE_0001661201-mRNA-1">
    <property type="protein sequence ID" value="ALUE_0001661201-mRNA-1"/>
    <property type="gene ID" value="ALUE_0001661201"/>
</dbReference>
<organism evidence="2 3">
    <name type="scientific">Ascaris lumbricoides</name>
    <name type="common">Giant roundworm</name>
    <dbReference type="NCBI Taxonomy" id="6252"/>
    <lineage>
        <taxon>Eukaryota</taxon>
        <taxon>Metazoa</taxon>
        <taxon>Ecdysozoa</taxon>
        <taxon>Nematoda</taxon>
        <taxon>Chromadorea</taxon>
        <taxon>Rhabditida</taxon>
        <taxon>Spirurina</taxon>
        <taxon>Ascaridomorpha</taxon>
        <taxon>Ascaridoidea</taxon>
        <taxon>Ascarididae</taxon>
        <taxon>Ascaris</taxon>
    </lineage>
</organism>
<evidence type="ECO:0000256" key="1">
    <source>
        <dbReference type="SAM" id="MobiDB-lite"/>
    </source>
</evidence>
<proteinExistence type="predicted"/>
<sequence>MDPQDLGEPMDFQDDRVGKGHPAKMAPLHKGLRDLEVIAANQERPVRLDHKDRVADKVYEVKTAVVTTALNLAHLRDI</sequence>
<evidence type="ECO:0000313" key="2">
    <source>
        <dbReference type="Proteomes" id="UP000036681"/>
    </source>
</evidence>
<name>A0A0M3IER1_ASCLU</name>
<accession>A0A0M3IER1</accession>
<reference evidence="3" key="1">
    <citation type="submission" date="2017-02" db="UniProtKB">
        <authorList>
            <consortium name="WormBaseParasite"/>
        </authorList>
    </citation>
    <scope>IDENTIFICATION</scope>
</reference>
<feature type="region of interest" description="Disordered" evidence="1">
    <location>
        <begin position="1"/>
        <end position="26"/>
    </location>
</feature>
<evidence type="ECO:0000313" key="3">
    <source>
        <dbReference type="WBParaSite" id="ALUE_0001661201-mRNA-1"/>
    </source>
</evidence>
<dbReference type="AlphaFoldDB" id="A0A0M3IER1"/>
<keyword evidence="2" id="KW-1185">Reference proteome</keyword>
<dbReference type="Proteomes" id="UP000036681">
    <property type="component" value="Unplaced"/>
</dbReference>